<name>A0AAE3XN89_9BACT</name>
<dbReference type="CDD" id="cd00130">
    <property type="entry name" value="PAS"/>
    <property type="match status" value="1"/>
</dbReference>
<gene>
    <name evidence="3" type="ORF">HNQ88_001150</name>
</gene>
<dbReference type="InterPro" id="IPR029016">
    <property type="entry name" value="GAF-like_dom_sf"/>
</dbReference>
<dbReference type="Proteomes" id="UP001185092">
    <property type="component" value="Unassembled WGS sequence"/>
</dbReference>
<proteinExistence type="predicted"/>
<feature type="domain" description="PAC" evidence="2">
    <location>
        <begin position="370"/>
        <end position="423"/>
    </location>
</feature>
<dbReference type="InterPro" id="IPR000700">
    <property type="entry name" value="PAS-assoc_C"/>
</dbReference>
<feature type="coiled-coil region" evidence="1">
    <location>
        <begin position="414"/>
        <end position="455"/>
    </location>
</feature>
<dbReference type="InterPro" id="IPR000014">
    <property type="entry name" value="PAS"/>
</dbReference>
<feature type="coiled-coil region" evidence="1">
    <location>
        <begin position="238"/>
        <end position="304"/>
    </location>
</feature>
<comment type="caution">
    <text evidence="3">The sequence shown here is derived from an EMBL/GenBank/DDBJ whole genome shotgun (WGS) entry which is preliminary data.</text>
</comment>
<accession>A0AAE3XN89</accession>
<evidence type="ECO:0000259" key="2">
    <source>
        <dbReference type="PROSITE" id="PS50113"/>
    </source>
</evidence>
<keyword evidence="4" id="KW-1185">Reference proteome</keyword>
<protein>
    <submittedName>
        <fullName evidence="3">Methyl-accepting chemotaxis protein</fullName>
    </submittedName>
</protein>
<dbReference type="Gene3D" id="3.30.450.40">
    <property type="match status" value="1"/>
</dbReference>
<dbReference type="PROSITE" id="PS50113">
    <property type="entry name" value="PAC"/>
    <property type="match status" value="1"/>
</dbReference>
<dbReference type="SUPFAM" id="SSF55781">
    <property type="entry name" value="GAF domain-like"/>
    <property type="match status" value="1"/>
</dbReference>
<evidence type="ECO:0000256" key="1">
    <source>
        <dbReference type="SAM" id="Coils"/>
    </source>
</evidence>
<evidence type="ECO:0000313" key="4">
    <source>
        <dbReference type="Proteomes" id="UP001185092"/>
    </source>
</evidence>
<dbReference type="RefSeq" id="WP_309937639.1">
    <property type="nucleotide sequence ID" value="NZ_AP025305.1"/>
</dbReference>
<reference evidence="3" key="1">
    <citation type="submission" date="2023-07" db="EMBL/GenBank/DDBJ databases">
        <title>Genomic Encyclopedia of Type Strains, Phase IV (KMG-IV): sequencing the most valuable type-strain genomes for metagenomic binning, comparative biology and taxonomic classification.</title>
        <authorList>
            <person name="Goeker M."/>
        </authorList>
    </citation>
    <scope>NUCLEOTIDE SEQUENCE</scope>
    <source>
        <strain evidence="3">DSM 26174</strain>
    </source>
</reference>
<dbReference type="Pfam" id="PF13426">
    <property type="entry name" value="PAS_9"/>
    <property type="match status" value="2"/>
</dbReference>
<dbReference type="Gene3D" id="3.30.450.20">
    <property type="entry name" value="PAS domain"/>
    <property type="match status" value="2"/>
</dbReference>
<dbReference type="SUPFAM" id="SSF55785">
    <property type="entry name" value="PYP-like sensor domain (PAS domain)"/>
    <property type="match status" value="2"/>
</dbReference>
<keyword evidence="1" id="KW-0175">Coiled coil</keyword>
<sequence>MKIPFKILSANKYNELIQYQKKNETELNNVSKVIKNIKKKKESIKFSSNSNIQQALKGLHNEILLADEANNLRIWETEGLAIFNNILREKFDTFEALGDSILRKIIEYVNANQGSFFILEEKGPEKLLKQISRIAYGRKKHTEKILELNASITGEVVLNKKSIYLTDVPDSYISIGSGLGEAKPKNIFIFPVHQNEKILGVIEIASFQILKPHVIKFLELLGSYIGASIFNINNTLETQKLLHESQEQTEMLKAQEEELRQNTEELKAIQEEMSKKQNELIRLKDNLESEVTRQTQEINESKNELSLQVKKHDSTLNAIKSNTIYAELSPQGIVLDANQYVCDLFQVTLSEVLGQKRVGFEYHPCFDEGKSISMTTRVPVGKVYKWVRESFTPIMSDHNKVIKIINIAQDITDGKEKEIQLAKSLEEIQTQEEELRQQMEEMNSIQEELHHQKDELFGITNAINQIMGILEFDKEGTIYHANEFMLKVAEQKIENVIHNNIDNFKLDVSDNKSHKELWDTVDKYGKYQRQVINETPNGNAVKFDVNYLPFMNNNNVMTKIICICRPLN</sequence>
<evidence type="ECO:0000313" key="3">
    <source>
        <dbReference type="EMBL" id="MDR6238174.1"/>
    </source>
</evidence>
<dbReference type="InterPro" id="IPR035965">
    <property type="entry name" value="PAS-like_dom_sf"/>
</dbReference>
<dbReference type="Pfam" id="PF13185">
    <property type="entry name" value="GAF_2"/>
    <property type="match status" value="1"/>
</dbReference>
<dbReference type="EMBL" id="JAVDQD010000001">
    <property type="protein sequence ID" value="MDR6238174.1"/>
    <property type="molecule type" value="Genomic_DNA"/>
</dbReference>
<dbReference type="InterPro" id="IPR003018">
    <property type="entry name" value="GAF"/>
</dbReference>
<dbReference type="AlphaFoldDB" id="A0AAE3XN89"/>
<organism evidence="3 4">
    <name type="scientific">Aureibacter tunicatorum</name>
    <dbReference type="NCBI Taxonomy" id="866807"/>
    <lineage>
        <taxon>Bacteria</taxon>
        <taxon>Pseudomonadati</taxon>
        <taxon>Bacteroidota</taxon>
        <taxon>Cytophagia</taxon>
        <taxon>Cytophagales</taxon>
        <taxon>Persicobacteraceae</taxon>
        <taxon>Aureibacter</taxon>
    </lineage>
</organism>